<dbReference type="PaxDb" id="4081-Solyc11g017370.1.1"/>
<dbReference type="Pfam" id="PF20431">
    <property type="entry name" value="E_motif"/>
    <property type="match status" value="1"/>
</dbReference>
<dbReference type="Pfam" id="PF01535">
    <property type="entry name" value="PPR"/>
    <property type="match status" value="2"/>
</dbReference>
<keyword evidence="2" id="KW-0150">Chloroplast</keyword>
<dbReference type="Gene3D" id="1.25.40.10">
    <property type="entry name" value="Tetratricopeptide repeat domain"/>
    <property type="match status" value="7"/>
</dbReference>
<dbReference type="FunCoup" id="A0A3Q7IT57">
    <property type="interactions" value="840"/>
</dbReference>
<feature type="repeat" description="PPR" evidence="6">
    <location>
        <begin position="142"/>
        <end position="176"/>
    </location>
</feature>
<dbReference type="InterPro" id="IPR002885">
    <property type="entry name" value="PPR_rpt"/>
</dbReference>
<dbReference type="GO" id="GO:0009507">
    <property type="term" value="C:chloroplast"/>
    <property type="evidence" value="ECO:0007669"/>
    <property type="project" value="UniProtKB-SubCell"/>
</dbReference>
<dbReference type="GO" id="GO:0009451">
    <property type="term" value="P:RNA modification"/>
    <property type="evidence" value="ECO:0007669"/>
    <property type="project" value="InterPro"/>
</dbReference>
<feature type="repeat" description="PPR" evidence="6">
    <location>
        <begin position="624"/>
        <end position="658"/>
    </location>
</feature>
<feature type="repeat" description="PPR" evidence="6">
    <location>
        <begin position="659"/>
        <end position="694"/>
    </location>
</feature>
<sequence length="859" mass="96620">MPEILEFINDFLPLFNLRDKRTHKLSLTLPLLPLTSLPLSDLSPLKILFKKSSSSLPNFSSLPLTDQQCTLTDSKPRTIRFRLSELCRQGQPHLARQLFDTIPQPSTVLWNTIIIGFVCNNMPHEAISFYSRLKHVGSSVCDQYTYSSVLKACAETKLIRVGKAVHCHILRSGIHPSRIVSNSLLNMYSATCLTLNNGSECDLVERVFRTMRKRNVVAWNTIFSWYVKRKTFSEAVRCFVMMMKLGIKPTVVSFINVFPAVSEIGDVRVADVLYGLLVKLGNAYVNDMFVVSAAIVMYAELGCVDFATRIFENTCERNTEIWNSMISGYIQNNFPLKAVDLFLEAVEAEDAVTTDDVTFVSALMATSQLQHLEFAQQLHACLIKKYRDSQVISLNAMIATYSRCNHVGDSFKVFNGMKERDIVSWNTMVSALVQNGLDDEALMLVYEMQKLGVAIDDITITILLSAASNLRDREIGKQTHAYLLRHNIQFEGMESYLIDMYAKSNMIREAQAIFQSNFTNDKDQATWNAMIAGNTQNGLIEQSFVVFKDMLEQNVKPNAVTLASILPSCSQSGSIAIGKQLHCFAIRNLFENNVYVVSALVDMYSKSGIIDYAESVFLKSTEKNSVTYTNMILGYGQHGMGRKALTLFYSLRQNGLEPDAVTFVAVLSACSYTGLVDEGLQIFELMGKEYGIQPSAEHYACVVDMLGRVGRLNEAHNFAKQLGVEGNVLGIWGSLLAACRVHRNFELGKIVSSKLLELEGSDEISGYHVLLSNIYAEEGNWQSVDDVRRGMRKMGLSKEIGCSWIDTSGYPHCFVSKDKKHPQFCMIYDMLEYLTINMKDVGYKPKLELIEEWIYGIEE</sequence>
<feature type="repeat" description="PPR" evidence="6">
    <location>
        <begin position="215"/>
        <end position="249"/>
    </location>
</feature>
<dbReference type="Pfam" id="PF13041">
    <property type="entry name" value="PPR_2"/>
    <property type="match status" value="4"/>
</dbReference>
<protein>
    <recommendedName>
        <fullName evidence="9">Pentacotripeptide-repeat region of PRORP domain-containing protein</fullName>
    </recommendedName>
</protein>
<dbReference type="InParanoid" id="A0A3Q7IT57"/>
<proteinExistence type="predicted"/>
<dbReference type="PANTHER" id="PTHR47926:SF452">
    <property type="entry name" value="PENTATRICOPEPTIDE REPEAT-CONTAINING PROTEIN"/>
    <property type="match status" value="1"/>
</dbReference>
<feature type="repeat" description="PPR" evidence="6">
    <location>
        <begin position="523"/>
        <end position="557"/>
    </location>
</feature>
<evidence type="ECO:0008006" key="9">
    <source>
        <dbReference type="Google" id="ProtNLM"/>
    </source>
</evidence>
<dbReference type="PANTHER" id="PTHR47926">
    <property type="entry name" value="PENTATRICOPEPTIDE REPEAT-CONTAINING PROTEIN"/>
    <property type="match status" value="1"/>
</dbReference>
<keyword evidence="8" id="KW-1185">Reference proteome</keyword>
<dbReference type="AlphaFoldDB" id="A0A3Q7IT57"/>
<evidence type="ECO:0000256" key="5">
    <source>
        <dbReference type="ARBA" id="ARBA00022946"/>
    </source>
</evidence>
<organism evidence="7">
    <name type="scientific">Solanum lycopersicum</name>
    <name type="common">Tomato</name>
    <name type="synonym">Lycopersicon esculentum</name>
    <dbReference type="NCBI Taxonomy" id="4081"/>
    <lineage>
        <taxon>Eukaryota</taxon>
        <taxon>Viridiplantae</taxon>
        <taxon>Streptophyta</taxon>
        <taxon>Embryophyta</taxon>
        <taxon>Tracheophyta</taxon>
        <taxon>Spermatophyta</taxon>
        <taxon>Magnoliopsida</taxon>
        <taxon>eudicotyledons</taxon>
        <taxon>Gunneridae</taxon>
        <taxon>Pentapetalae</taxon>
        <taxon>asterids</taxon>
        <taxon>lamiids</taxon>
        <taxon>Solanales</taxon>
        <taxon>Solanaceae</taxon>
        <taxon>Solanoideae</taxon>
        <taxon>Solaneae</taxon>
        <taxon>Solanum</taxon>
        <taxon>Solanum subgen. Lycopersicon</taxon>
    </lineage>
</organism>
<dbReference type="OMA" id="CCIADML"/>
<accession>A0A3Q7IT57</accession>
<feature type="repeat" description="PPR" evidence="6">
    <location>
        <begin position="421"/>
        <end position="455"/>
    </location>
</feature>
<dbReference type="FunFam" id="1.25.40.10:FF:000645">
    <property type="entry name" value="Pentatricopeptide repeat-containing protein chloroplastic"/>
    <property type="match status" value="1"/>
</dbReference>
<keyword evidence="5" id="KW-0809">Transit peptide</keyword>
<evidence type="ECO:0000256" key="2">
    <source>
        <dbReference type="ARBA" id="ARBA00022528"/>
    </source>
</evidence>
<evidence type="ECO:0000313" key="8">
    <source>
        <dbReference type="Proteomes" id="UP000004994"/>
    </source>
</evidence>
<reference evidence="7" key="1">
    <citation type="journal article" date="2012" name="Nature">
        <title>The tomato genome sequence provides insights into fleshy fruit evolution.</title>
        <authorList>
            <consortium name="Tomato Genome Consortium"/>
        </authorList>
    </citation>
    <scope>NUCLEOTIDE SEQUENCE [LARGE SCALE GENOMIC DNA]</scope>
    <source>
        <strain evidence="7">cv. Heinz 1706</strain>
    </source>
</reference>
<evidence type="ECO:0000256" key="6">
    <source>
        <dbReference type="PROSITE-ProRule" id="PRU00708"/>
    </source>
</evidence>
<comment type="subcellular location">
    <subcellularLocation>
        <location evidence="1">Plastid</location>
        <location evidence="1">Chloroplast</location>
    </subcellularLocation>
</comment>
<keyword evidence="3" id="KW-0934">Plastid</keyword>
<dbReference type="Gramene" id="Solyc11g017370.2.1">
    <property type="protein sequence ID" value="Solyc11g017370.2.1"/>
    <property type="gene ID" value="Solyc11g017370.2"/>
</dbReference>
<dbReference type="InterPro" id="IPR046960">
    <property type="entry name" value="PPR_At4g14850-like_plant"/>
</dbReference>
<name>A0A3Q7IT57_SOLLC</name>
<dbReference type="FunFam" id="1.25.40.10:FF:000496">
    <property type="entry name" value="Pentatricopeptide repeat-containing protein chloroplastic"/>
    <property type="match status" value="1"/>
</dbReference>
<dbReference type="FunFam" id="1.25.40.10:FF:000090">
    <property type="entry name" value="Pentatricopeptide repeat-containing protein, chloroplastic"/>
    <property type="match status" value="1"/>
</dbReference>
<dbReference type="NCBIfam" id="TIGR00756">
    <property type="entry name" value="PPR"/>
    <property type="match status" value="6"/>
</dbReference>
<keyword evidence="4" id="KW-0677">Repeat</keyword>
<reference evidence="7" key="2">
    <citation type="submission" date="2019-01" db="UniProtKB">
        <authorList>
            <consortium name="EnsemblPlants"/>
        </authorList>
    </citation>
    <scope>IDENTIFICATION</scope>
    <source>
        <strain evidence="7">cv. Heinz 1706</strain>
    </source>
</reference>
<dbReference type="InterPro" id="IPR011990">
    <property type="entry name" value="TPR-like_helical_dom_sf"/>
</dbReference>
<evidence type="ECO:0000313" key="7">
    <source>
        <dbReference type="EnsemblPlants" id="Solyc11g017370.2.1"/>
    </source>
</evidence>
<dbReference type="Proteomes" id="UP000004994">
    <property type="component" value="Chromosome 11"/>
</dbReference>
<evidence type="ECO:0000256" key="3">
    <source>
        <dbReference type="ARBA" id="ARBA00022640"/>
    </source>
</evidence>
<evidence type="ECO:0000256" key="1">
    <source>
        <dbReference type="ARBA" id="ARBA00004229"/>
    </source>
</evidence>
<evidence type="ECO:0000256" key="4">
    <source>
        <dbReference type="ARBA" id="ARBA00022737"/>
    </source>
</evidence>
<dbReference type="EnsemblPlants" id="Solyc11g017370.2.1">
    <property type="protein sequence ID" value="Solyc11g017370.2.1"/>
    <property type="gene ID" value="Solyc11g017370.2"/>
</dbReference>
<dbReference type="GO" id="GO:0003729">
    <property type="term" value="F:mRNA binding"/>
    <property type="evidence" value="ECO:0007669"/>
    <property type="project" value="UniProtKB-ARBA"/>
</dbReference>
<dbReference type="PROSITE" id="PS51375">
    <property type="entry name" value="PPR"/>
    <property type="match status" value="6"/>
</dbReference>
<dbReference type="InterPro" id="IPR046848">
    <property type="entry name" value="E_motif"/>
</dbReference>